<sequence length="512" mass="55443">MKSRDYKQSYEKLSQNITYSGLSKVQFTRQVLSNQSLPKYLVIDCSMFSFIDFSGISTLKKIIQAFEGIGIQTALSGVHVHLESMLAKEGFFNDIPTDHMYKTIHDAVVSLQELDGEYRPDDVFNAGNIPIGYTGDDSPITMSMAAQHSNHSSNMHSFKTESSLNHKIQARNGPKRDSLFLSLGPNTSGKQYGFPADKRLSTLSYLSTQSRSTPEIAALYPLKKSARESYVRMDGVDSPPSSPHRSSAPNIDFLFDFDLPSTPSEGSSNGSFAEPTPAPTATPSPLRTDPSPLPQMPSHLYPQKAAGSPKTHRAPPPPVRVSSAIPVPPPLPPTQTHIPPPPPPPPSDIPAPPPQPTLASPPPQPTPDYAKKPIPPPQPPQDYTDAPTPAPPPPPPPPSGAPVAQQTPKAIPKIPVPPPLPTVAYRQSPKVVKKSVQPKQSAAPVGVSAIPEPKEDYMEDEGSDAKRNPPPVVTKFKANNRVSARLLARQEMLEKVYNQDKRISGAPRMSDA</sequence>
<dbReference type="EMBL" id="CAJPIZ010023546">
    <property type="protein sequence ID" value="CAG2118247.1"/>
    <property type="molecule type" value="Genomic_DNA"/>
</dbReference>
<dbReference type="InterPro" id="IPR002645">
    <property type="entry name" value="STAS_dom"/>
</dbReference>
<dbReference type="EMBL" id="OC878121">
    <property type="protein sequence ID" value="CAD7640403.1"/>
    <property type="molecule type" value="Genomic_DNA"/>
</dbReference>
<feature type="compositionally biased region" description="Pro residues" evidence="1">
    <location>
        <begin position="388"/>
        <end position="400"/>
    </location>
</feature>
<evidence type="ECO:0000259" key="2">
    <source>
        <dbReference type="PROSITE" id="PS50801"/>
    </source>
</evidence>
<dbReference type="CDD" id="cd07042">
    <property type="entry name" value="STAS_SulP_like_sulfate_transporter"/>
    <property type="match status" value="1"/>
</dbReference>
<dbReference type="OrthoDB" id="288203at2759"/>
<gene>
    <name evidence="3" type="ORF">OSB1V03_LOCUS18199</name>
</gene>
<evidence type="ECO:0000313" key="4">
    <source>
        <dbReference type="Proteomes" id="UP000759131"/>
    </source>
</evidence>
<organism evidence="3">
    <name type="scientific">Medioppia subpectinata</name>
    <dbReference type="NCBI Taxonomy" id="1979941"/>
    <lineage>
        <taxon>Eukaryota</taxon>
        <taxon>Metazoa</taxon>
        <taxon>Ecdysozoa</taxon>
        <taxon>Arthropoda</taxon>
        <taxon>Chelicerata</taxon>
        <taxon>Arachnida</taxon>
        <taxon>Acari</taxon>
        <taxon>Acariformes</taxon>
        <taxon>Sarcoptiformes</taxon>
        <taxon>Oribatida</taxon>
        <taxon>Brachypylina</taxon>
        <taxon>Oppioidea</taxon>
        <taxon>Oppiidae</taxon>
        <taxon>Medioppia</taxon>
    </lineage>
</organism>
<keyword evidence="4" id="KW-1185">Reference proteome</keyword>
<dbReference type="AlphaFoldDB" id="A0A7R9LEU4"/>
<dbReference type="PROSITE" id="PS50801">
    <property type="entry name" value="STAS"/>
    <property type="match status" value="1"/>
</dbReference>
<dbReference type="Proteomes" id="UP000759131">
    <property type="component" value="Unassembled WGS sequence"/>
</dbReference>
<dbReference type="SUPFAM" id="SSF52091">
    <property type="entry name" value="SpoIIaa-like"/>
    <property type="match status" value="1"/>
</dbReference>
<accession>A0A7R9LEU4</accession>
<name>A0A7R9LEU4_9ACAR</name>
<dbReference type="InterPro" id="IPR036513">
    <property type="entry name" value="STAS_dom_sf"/>
</dbReference>
<feature type="region of interest" description="Disordered" evidence="1">
    <location>
        <begin position="231"/>
        <end position="473"/>
    </location>
</feature>
<dbReference type="GO" id="GO:0016020">
    <property type="term" value="C:membrane"/>
    <property type="evidence" value="ECO:0007669"/>
    <property type="project" value="InterPro"/>
</dbReference>
<reference evidence="3" key="1">
    <citation type="submission" date="2020-11" db="EMBL/GenBank/DDBJ databases">
        <authorList>
            <person name="Tran Van P."/>
        </authorList>
    </citation>
    <scope>NUCLEOTIDE SEQUENCE</scope>
</reference>
<evidence type="ECO:0000256" key="1">
    <source>
        <dbReference type="SAM" id="MobiDB-lite"/>
    </source>
</evidence>
<evidence type="ECO:0000313" key="3">
    <source>
        <dbReference type="EMBL" id="CAD7640403.1"/>
    </source>
</evidence>
<proteinExistence type="predicted"/>
<dbReference type="Gene3D" id="3.30.750.24">
    <property type="entry name" value="STAS domain"/>
    <property type="match status" value="1"/>
</dbReference>
<dbReference type="InterPro" id="IPR001902">
    <property type="entry name" value="SLC26A/SulP_fam"/>
</dbReference>
<dbReference type="PANTHER" id="PTHR11814">
    <property type="entry name" value="SULFATE TRANSPORTER"/>
    <property type="match status" value="1"/>
</dbReference>
<feature type="compositionally biased region" description="Pro residues" evidence="1">
    <location>
        <begin position="326"/>
        <end position="366"/>
    </location>
</feature>
<dbReference type="PRINTS" id="PR01217">
    <property type="entry name" value="PRICHEXTENSN"/>
</dbReference>
<dbReference type="GO" id="GO:0055085">
    <property type="term" value="P:transmembrane transport"/>
    <property type="evidence" value="ECO:0007669"/>
    <property type="project" value="InterPro"/>
</dbReference>
<feature type="compositionally biased region" description="Polar residues" evidence="1">
    <location>
        <begin position="261"/>
        <end position="271"/>
    </location>
</feature>
<dbReference type="Pfam" id="PF01740">
    <property type="entry name" value="STAS"/>
    <property type="match status" value="1"/>
</dbReference>
<feature type="compositionally biased region" description="Low complexity" evidence="1">
    <location>
        <begin position="422"/>
        <end position="441"/>
    </location>
</feature>
<protein>
    <recommendedName>
        <fullName evidence="2">STAS domain-containing protein</fullName>
    </recommendedName>
</protein>
<feature type="domain" description="STAS" evidence="2">
    <location>
        <begin position="1"/>
        <end position="111"/>
    </location>
</feature>